<keyword evidence="1" id="KW-0732">Signal</keyword>
<comment type="caution">
    <text evidence="3">The sequence shown here is derived from an EMBL/GenBank/DDBJ whole genome shotgun (WGS) entry which is preliminary data.</text>
</comment>
<protein>
    <recommendedName>
        <fullName evidence="2">T20D4.11-like domain-containing protein</fullName>
    </recommendedName>
</protein>
<organism evidence="3 4">
    <name type="scientific">Diploscapter pachys</name>
    <dbReference type="NCBI Taxonomy" id="2018661"/>
    <lineage>
        <taxon>Eukaryota</taxon>
        <taxon>Metazoa</taxon>
        <taxon>Ecdysozoa</taxon>
        <taxon>Nematoda</taxon>
        <taxon>Chromadorea</taxon>
        <taxon>Rhabditida</taxon>
        <taxon>Rhabditina</taxon>
        <taxon>Rhabditomorpha</taxon>
        <taxon>Rhabditoidea</taxon>
        <taxon>Rhabditidae</taxon>
        <taxon>Diploscapter</taxon>
    </lineage>
</organism>
<dbReference type="Pfam" id="PF01579">
    <property type="entry name" value="DUF19"/>
    <property type="match status" value="1"/>
</dbReference>
<dbReference type="OrthoDB" id="5819415at2759"/>
<dbReference type="PANTHER" id="PTHR37431">
    <property type="entry name" value="PROTEIN CBG06927"/>
    <property type="match status" value="1"/>
</dbReference>
<evidence type="ECO:0000313" key="4">
    <source>
        <dbReference type="Proteomes" id="UP000218231"/>
    </source>
</evidence>
<feature type="chain" id="PRO_5012177852" description="T20D4.11-like domain-containing protein" evidence="1">
    <location>
        <begin position="25"/>
        <end position="213"/>
    </location>
</feature>
<dbReference type="EMBL" id="LIAE01008114">
    <property type="protein sequence ID" value="PAV75421.1"/>
    <property type="molecule type" value="Genomic_DNA"/>
</dbReference>
<feature type="domain" description="T20D4.11-like" evidence="2">
    <location>
        <begin position="38"/>
        <end position="194"/>
    </location>
</feature>
<evidence type="ECO:0000259" key="2">
    <source>
        <dbReference type="Pfam" id="PF01579"/>
    </source>
</evidence>
<dbReference type="InterPro" id="IPR002542">
    <property type="entry name" value="T20D4.11-like_dom"/>
</dbReference>
<dbReference type="Proteomes" id="UP000218231">
    <property type="component" value="Unassembled WGS sequence"/>
</dbReference>
<reference evidence="3 4" key="1">
    <citation type="journal article" date="2017" name="Curr. Biol.">
        <title>Genome architecture and evolution of a unichromosomal asexual nematode.</title>
        <authorList>
            <person name="Fradin H."/>
            <person name="Zegar C."/>
            <person name="Gutwein M."/>
            <person name="Lucas J."/>
            <person name="Kovtun M."/>
            <person name="Corcoran D."/>
            <person name="Baugh L.R."/>
            <person name="Kiontke K."/>
            <person name="Gunsalus K."/>
            <person name="Fitch D.H."/>
            <person name="Piano F."/>
        </authorList>
    </citation>
    <scope>NUCLEOTIDE SEQUENCE [LARGE SCALE GENOMIC DNA]</scope>
    <source>
        <strain evidence="3">PF1309</strain>
    </source>
</reference>
<name>A0A2A2KN48_9BILA</name>
<evidence type="ECO:0000313" key="3">
    <source>
        <dbReference type="EMBL" id="PAV75421.1"/>
    </source>
</evidence>
<feature type="signal peptide" evidence="1">
    <location>
        <begin position="1"/>
        <end position="24"/>
    </location>
</feature>
<evidence type="ECO:0000256" key="1">
    <source>
        <dbReference type="SAM" id="SignalP"/>
    </source>
</evidence>
<dbReference type="PANTHER" id="PTHR37431:SF6">
    <property type="entry name" value="PROTEIN CBG06927"/>
    <property type="match status" value="1"/>
</dbReference>
<keyword evidence="4" id="KW-1185">Reference proteome</keyword>
<dbReference type="AlphaFoldDB" id="A0A2A2KN48"/>
<sequence length="213" mass="23526">MHLGPHAKALLAISFLSLLRKCLTLAPNQQSPQKHVKCTYHDEKKVSECLQPMLDYATRLQTETGGLQFPLQGGQVFRTLCDVYTQFKTCTEDVTCDSLSLDAVDASYGYMCGKGAPLFEHHAACFAMVEVEKNYVNCKIAATQAITEAQNMKGRSTEAYLSEMCRAMDGYLRCSHPVILEKCGAEAWKLVATITRDSLGVTMPDCDMHSALV</sequence>
<proteinExistence type="predicted"/>
<gene>
    <name evidence="3" type="ORF">WR25_17813</name>
</gene>
<accession>A0A2A2KN48</accession>